<evidence type="ECO:0000313" key="3">
    <source>
        <dbReference type="Proteomes" id="UP001629113"/>
    </source>
</evidence>
<sequence length="383" mass="43016">MAHALVLGASGLCGWGTVEQLLLNYPKHGTFSTVTALVNRPLEVKDSYWPTSKSTPHLNLVSGIDLLSENHDEFVKSVQEQVLHIDSVTHIFYFAYRQEHDPELEVRLNLRMLSNIVETIEQLSPNLKFVAFPSGTKAYGIQVPGGALTAPLKESMVLSSEHDDKVYYTAFQRYLSEASKGKLWTWCDVRPDAIIGFTPHGSNFNLTAHWANYLSTFALVEGKGTRVPYPGVQSAYASRYTEVSASTIARFVIWASLHPERTGGQVFNIADQAKPSTMEDRWPALCRYFGVEGIGPSIDPANPSLVPGDYLQKHKNVLEERGIKGSQVFRSEFLDGYGYHFTFDRQLSLEKLRQVGFEEEIDPNIGWFKAFDRFREAGMIPKS</sequence>
<gene>
    <name evidence="2" type="ORF">PVAG01_10643</name>
</gene>
<name>A0ABR4P2U4_9HELO</name>
<dbReference type="Pfam" id="PF22917">
    <property type="entry name" value="PRISE"/>
    <property type="match status" value="1"/>
</dbReference>
<evidence type="ECO:0000313" key="2">
    <source>
        <dbReference type="EMBL" id="KAL3417633.1"/>
    </source>
</evidence>
<dbReference type="EMBL" id="JBFCZG010000010">
    <property type="protein sequence ID" value="KAL3417633.1"/>
    <property type="molecule type" value="Genomic_DNA"/>
</dbReference>
<dbReference type="Gene3D" id="3.40.50.720">
    <property type="entry name" value="NAD(P)-binding Rossmann-like Domain"/>
    <property type="match status" value="1"/>
</dbReference>
<keyword evidence="3" id="KW-1185">Reference proteome</keyword>
<accession>A0ABR4P2U4</accession>
<proteinExistence type="predicted"/>
<organism evidence="2 3">
    <name type="scientific">Phlyctema vagabunda</name>
    <dbReference type="NCBI Taxonomy" id="108571"/>
    <lineage>
        <taxon>Eukaryota</taxon>
        <taxon>Fungi</taxon>
        <taxon>Dikarya</taxon>
        <taxon>Ascomycota</taxon>
        <taxon>Pezizomycotina</taxon>
        <taxon>Leotiomycetes</taxon>
        <taxon>Helotiales</taxon>
        <taxon>Dermateaceae</taxon>
        <taxon>Phlyctema</taxon>
    </lineage>
</organism>
<dbReference type="PANTHER" id="PTHR32487">
    <property type="entry name" value="3-OXO-DELTA(4,5)-STEROID 5-BETA-REDUCTASE"/>
    <property type="match status" value="1"/>
</dbReference>
<feature type="domain" description="PRISE-like Rossmann-fold" evidence="1">
    <location>
        <begin position="4"/>
        <end position="381"/>
    </location>
</feature>
<dbReference type="SUPFAM" id="SSF51735">
    <property type="entry name" value="NAD(P)-binding Rossmann-fold domains"/>
    <property type="match status" value="1"/>
</dbReference>
<dbReference type="InterPro" id="IPR055222">
    <property type="entry name" value="PRISE-like_Rossmann-fold"/>
</dbReference>
<evidence type="ECO:0000259" key="1">
    <source>
        <dbReference type="Pfam" id="PF22917"/>
    </source>
</evidence>
<reference evidence="2 3" key="1">
    <citation type="submission" date="2024-06" db="EMBL/GenBank/DDBJ databases">
        <title>Complete genome of Phlyctema vagabunda strain 19-DSS-EL-015.</title>
        <authorList>
            <person name="Fiorenzani C."/>
        </authorList>
    </citation>
    <scope>NUCLEOTIDE SEQUENCE [LARGE SCALE GENOMIC DNA]</scope>
    <source>
        <strain evidence="2 3">19-DSS-EL-015</strain>
    </source>
</reference>
<comment type="caution">
    <text evidence="2">The sequence shown here is derived from an EMBL/GenBank/DDBJ whole genome shotgun (WGS) entry which is preliminary data.</text>
</comment>
<dbReference type="Proteomes" id="UP001629113">
    <property type="component" value="Unassembled WGS sequence"/>
</dbReference>
<dbReference type="InterPro" id="IPR036291">
    <property type="entry name" value="NAD(P)-bd_dom_sf"/>
</dbReference>
<protein>
    <submittedName>
        <fullName evidence="2">Sirq protein</fullName>
    </submittedName>
</protein>
<dbReference type="PANTHER" id="PTHR32487:SF4">
    <property type="entry name" value="SIRQ PROTEIN"/>
    <property type="match status" value="1"/>
</dbReference>